<dbReference type="OrthoDB" id="2963168at2759"/>
<evidence type="ECO:0000313" key="3">
    <source>
        <dbReference type="EMBL" id="KAF2228275.1"/>
    </source>
</evidence>
<keyword evidence="1" id="KW-0547">Nucleotide-binding</keyword>
<dbReference type="Gene3D" id="3.30.420.40">
    <property type="match status" value="2"/>
</dbReference>
<dbReference type="Proteomes" id="UP000799538">
    <property type="component" value="Unassembled WGS sequence"/>
</dbReference>
<dbReference type="PANTHER" id="PTHR14187:SF82">
    <property type="entry name" value="FAMILY CHAPERONE, PUTATIVE (AFU_ORTHOLOGUE AFUA_7G08575)-RELATED"/>
    <property type="match status" value="1"/>
</dbReference>
<dbReference type="PRINTS" id="PR00301">
    <property type="entry name" value="HEATSHOCK70"/>
</dbReference>
<dbReference type="InterPro" id="IPR043129">
    <property type="entry name" value="ATPase_NBD"/>
</dbReference>
<dbReference type="GO" id="GO:0140662">
    <property type="term" value="F:ATP-dependent protein folding chaperone"/>
    <property type="evidence" value="ECO:0007669"/>
    <property type="project" value="InterPro"/>
</dbReference>
<protein>
    <submittedName>
        <fullName evidence="3">Putative hsp70 family protein</fullName>
    </submittedName>
</protein>
<gene>
    <name evidence="3" type="ORF">BDZ85DRAFT_301309</name>
</gene>
<dbReference type="GO" id="GO:0005524">
    <property type="term" value="F:ATP binding"/>
    <property type="evidence" value="ECO:0007669"/>
    <property type="project" value="UniProtKB-KW"/>
</dbReference>
<evidence type="ECO:0000256" key="1">
    <source>
        <dbReference type="ARBA" id="ARBA00022741"/>
    </source>
</evidence>
<dbReference type="PANTHER" id="PTHR14187">
    <property type="entry name" value="ALPHA KINASE/ELONGATION FACTOR 2 KINASE"/>
    <property type="match status" value="1"/>
</dbReference>
<evidence type="ECO:0000256" key="2">
    <source>
        <dbReference type="ARBA" id="ARBA00022840"/>
    </source>
</evidence>
<name>A0A6A6GRB4_9PEZI</name>
<dbReference type="InterPro" id="IPR013126">
    <property type="entry name" value="Hsp_70_fam"/>
</dbReference>
<keyword evidence="2" id="KW-0067">ATP-binding</keyword>
<dbReference type="Gene3D" id="3.90.640.10">
    <property type="entry name" value="Actin, Chain A, domain 4"/>
    <property type="match status" value="1"/>
</dbReference>
<keyword evidence="4" id="KW-1185">Reference proteome</keyword>
<sequence length="617" mass="68066">MARKSSKYDFAALAAAERPRARDRIVVGIDFGTTFSGAAYIYAGSTEINLDDIRVIMSWLGGNSSTSEKLPTIISYSKGPNAVIGKRALSDNDRIQCIKLLLDKDQRLPSFVDRATLEEQLKKIGKTPVQVAADYLTEMMEQIQKALLNRYGAKLMATTKTEYVLTVPAMWSDAAKDATMTAAKTAGIGAGVQMISEPEAAAIYALSKLPPGQVKVGQVYIVCDGGGGTVDLITYEVNNVSPLRFSEVVPGTGGMCGATFLNIRFVGLLRSKMGSQAFEEMKRERPMSLRNAEDWFEDGPKKDFNPQDTSDEYDAEEFFVPVPGVEDDLARGIQGGFLTITSAEVASIFRPLIDETIGLIEDQRNKAATQGKKALTVILVGGFCMSQYLHDCIRRRFANPVENDFQIVPYARAGHKPTSKPTMIPKGGLQVIQSAHAWTAVVRGAVLSNAMNTELVSHRKARRHYGTVYDPIFDPEIHPVTSKYVDQYDGKTRASSQMKWFIKKGDNIVSNSPVLHSFCQYSWSQPSSSWSTLYYCEEDEAPTAYSSSPYGKVKKLCNVTANTKRVPKHKWHEGESLSGRGYLRLDFHLGVQLESGRLKFDFRIGGTVHGSVDAKFE</sequence>
<reference evidence="4" key="1">
    <citation type="journal article" date="2020" name="Stud. Mycol.">
        <title>101 Dothideomycetes genomes: A test case for predicting lifestyles and emergence of pathogens.</title>
        <authorList>
            <person name="Haridas S."/>
            <person name="Albert R."/>
            <person name="Binder M."/>
            <person name="Bloem J."/>
            <person name="LaButti K."/>
            <person name="Salamov A."/>
            <person name="Andreopoulos B."/>
            <person name="Baker S."/>
            <person name="Barry K."/>
            <person name="Bills G."/>
            <person name="Bluhm B."/>
            <person name="Cannon C."/>
            <person name="Castanera R."/>
            <person name="Culley D."/>
            <person name="Daum C."/>
            <person name="Ezra D."/>
            <person name="Gonzalez J."/>
            <person name="Henrissat B."/>
            <person name="Kuo A."/>
            <person name="Liang C."/>
            <person name="Lipzen A."/>
            <person name="Lutzoni F."/>
            <person name="Magnuson J."/>
            <person name="Mondo S."/>
            <person name="Nolan M."/>
            <person name="Ohm R."/>
            <person name="Pangilinan J."/>
            <person name="Park H.-J."/>
            <person name="Ramirez L."/>
            <person name="Alfaro M."/>
            <person name="Sun H."/>
            <person name="Tritt A."/>
            <person name="Yoshinaga Y."/>
            <person name="Zwiers L.-H."/>
            <person name="Turgeon B."/>
            <person name="Goodwin S."/>
            <person name="Spatafora J."/>
            <person name="Crous P."/>
            <person name="Grigoriev I."/>
        </authorList>
    </citation>
    <scope>NUCLEOTIDE SEQUENCE [LARGE SCALE GENOMIC DNA]</scope>
    <source>
        <strain evidence="4">CECT 20119</strain>
    </source>
</reference>
<dbReference type="CDD" id="cd10170">
    <property type="entry name" value="ASKHA_NBD_HSP70"/>
    <property type="match status" value="1"/>
</dbReference>
<dbReference type="Pfam" id="PF00012">
    <property type="entry name" value="HSP70"/>
    <property type="match status" value="1"/>
</dbReference>
<accession>A0A6A6GRB4</accession>
<organism evidence="3 4">
    <name type="scientific">Elsinoe ampelina</name>
    <dbReference type="NCBI Taxonomy" id="302913"/>
    <lineage>
        <taxon>Eukaryota</taxon>
        <taxon>Fungi</taxon>
        <taxon>Dikarya</taxon>
        <taxon>Ascomycota</taxon>
        <taxon>Pezizomycotina</taxon>
        <taxon>Dothideomycetes</taxon>
        <taxon>Dothideomycetidae</taxon>
        <taxon>Myriangiales</taxon>
        <taxon>Elsinoaceae</taxon>
        <taxon>Elsinoe</taxon>
    </lineage>
</organism>
<dbReference type="EMBL" id="ML992501">
    <property type="protein sequence ID" value="KAF2228275.1"/>
    <property type="molecule type" value="Genomic_DNA"/>
</dbReference>
<proteinExistence type="predicted"/>
<dbReference type="AlphaFoldDB" id="A0A6A6GRB4"/>
<dbReference type="SUPFAM" id="SSF53067">
    <property type="entry name" value="Actin-like ATPase domain"/>
    <property type="match status" value="2"/>
</dbReference>
<evidence type="ECO:0000313" key="4">
    <source>
        <dbReference type="Proteomes" id="UP000799538"/>
    </source>
</evidence>